<dbReference type="RefSeq" id="WP_146355276.1">
    <property type="nucleotide sequence ID" value="NZ_VOIR01000011.1"/>
</dbReference>
<organism evidence="3 4">
    <name type="scientific">Agrococcus sediminis</name>
    <dbReference type="NCBI Taxonomy" id="2599924"/>
    <lineage>
        <taxon>Bacteria</taxon>
        <taxon>Bacillati</taxon>
        <taxon>Actinomycetota</taxon>
        <taxon>Actinomycetes</taxon>
        <taxon>Micrococcales</taxon>
        <taxon>Microbacteriaceae</taxon>
        <taxon>Agrococcus</taxon>
    </lineage>
</organism>
<protein>
    <submittedName>
        <fullName evidence="3">Uncharacterized protein</fullName>
    </submittedName>
</protein>
<keyword evidence="2" id="KW-1133">Transmembrane helix</keyword>
<dbReference type="OrthoDB" id="9945396at2"/>
<feature type="compositionally biased region" description="Basic and acidic residues" evidence="1">
    <location>
        <begin position="9"/>
        <end position="20"/>
    </location>
</feature>
<gene>
    <name evidence="3" type="ORF">FQ330_03560</name>
</gene>
<feature type="region of interest" description="Disordered" evidence="1">
    <location>
        <begin position="1"/>
        <end position="20"/>
    </location>
</feature>
<evidence type="ECO:0000313" key="3">
    <source>
        <dbReference type="EMBL" id="KAA6436488.1"/>
    </source>
</evidence>
<keyword evidence="2" id="KW-0472">Membrane</keyword>
<feature type="transmembrane region" description="Helical" evidence="2">
    <location>
        <begin position="26"/>
        <end position="47"/>
    </location>
</feature>
<name>A0A5M8QMJ8_9MICO</name>
<evidence type="ECO:0000313" key="4">
    <source>
        <dbReference type="Proteomes" id="UP000323221"/>
    </source>
</evidence>
<reference evidence="3 4" key="1">
    <citation type="submission" date="2019-08" db="EMBL/GenBank/DDBJ databases">
        <title>Agrococcus lahaulensis sp. nov., isolated from a cold desert of the Indian Himalayas.</title>
        <authorList>
            <person name="Qu J.H."/>
        </authorList>
    </citation>
    <scope>NUCLEOTIDE SEQUENCE [LARGE SCALE GENOMIC DNA]</scope>
    <source>
        <strain evidence="3 4">NS18</strain>
    </source>
</reference>
<evidence type="ECO:0000256" key="2">
    <source>
        <dbReference type="SAM" id="Phobius"/>
    </source>
</evidence>
<keyword evidence="4" id="KW-1185">Reference proteome</keyword>
<accession>A0A5M8QMJ8</accession>
<proteinExistence type="predicted"/>
<sequence length="314" mass="31874">MASAPQFHMPDEAEPPREGGVRRSHIAVALVALLVGVGATLGVQALAAQSGPRSEQAVRDAVLGYLGAIAAGDDETADAALLGSAQRASAQPSSIAADGRLRSPRITEVVLGDGTARVDVSYAVADRTILSRIEAVFADGAWRMQRTLGEPVSISSALSVPVQVDAIGVVPATRSLLLLPGRHTIAPIETALVTMSGSTVDVDGDPRTQSAIDLEPTLTAAALSQLAATGSGFAAACSADRSCNLPAGFDASTLPDPIVVPWSGQAGEVAVRVPIASGDVGTALEVVGRMSPDLSTFEGMRCALAGEEPRPCGP</sequence>
<keyword evidence="2" id="KW-0812">Transmembrane</keyword>
<dbReference type="Proteomes" id="UP000323221">
    <property type="component" value="Unassembled WGS sequence"/>
</dbReference>
<dbReference type="EMBL" id="VOIR01000011">
    <property type="protein sequence ID" value="KAA6436488.1"/>
    <property type="molecule type" value="Genomic_DNA"/>
</dbReference>
<evidence type="ECO:0000256" key="1">
    <source>
        <dbReference type="SAM" id="MobiDB-lite"/>
    </source>
</evidence>
<comment type="caution">
    <text evidence="3">The sequence shown here is derived from an EMBL/GenBank/DDBJ whole genome shotgun (WGS) entry which is preliminary data.</text>
</comment>
<dbReference type="AlphaFoldDB" id="A0A5M8QMJ8"/>